<gene>
    <name evidence="1" type="ORF">VFH_IV082800</name>
</gene>
<accession>A0AAV1AD45</accession>
<dbReference type="AlphaFoldDB" id="A0AAV1AD45"/>
<name>A0AAV1AD45_VICFA</name>
<dbReference type="Proteomes" id="UP001157006">
    <property type="component" value="Chromosome 4"/>
</dbReference>
<evidence type="ECO:0000313" key="1">
    <source>
        <dbReference type="EMBL" id="CAI8608414.1"/>
    </source>
</evidence>
<sequence>MNNLGHRNPTIDRSPASFKVAALCPAVRGRTVRITPDSAGLGAAVVSGKVSHWLAPGARDVSVGSSRATFIPLSIYRKKKFHLTQRPDMVEYEKEILASIIRAHGETKRDLLFL</sequence>
<organism evidence="1 2">
    <name type="scientific">Vicia faba</name>
    <name type="common">Broad bean</name>
    <name type="synonym">Faba vulgaris</name>
    <dbReference type="NCBI Taxonomy" id="3906"/>
    <lineage>
        <taxon>Eukaryota</taxon>
        <taxon>Viridiplantae</taxon>
        <taxon>Streptophyta</taxon>
        <taxon>Embryophyta</taxon>
        <taxon>Tracheophyta</taxon>
        <taxon>Spermatophyta</taxon>
        <taxon>Magnoliopsida</taxon>
        <taxon>eudicotyledons</taxon>
        <taxon>Gunneridae</taxon>
        <taxon>Pentapetalae</taxon>
        <taxon>rosids</taxon>
        <taxon>fabids</taxon>
        <taxon>Fabales</taxon>
        <taxon>Fabaceae</taxon>
        <taxon>Papilionoideae</taxon>
        <taxon>50 kb inversion clade</taxon>
        <taxon>NPAAA clade</taxon>
        <taxon>Hologalegina</taxon>
        <taxon>IRL clade</taxon>
        <taxon>Fabeae</taxon>
        <taxon>Vicia</taxon>
    </lineage>
</organism>
<evidence type="ECO:0000313" key="2">
    <source>
        <dbReference type="Proteomes" id="UP001157006"/>
    </source>
</evidence>
<proteinExistence type="predicted"/>
<protein>
    <submittedName>
        <fullName evidence="1">Uncharacterized protein</fullName>
    </submittedName>
</protein>
<reference evidence="1 2" key="1">
    <citation type="submission" date="2023-01" db="EMBL/GenBank/DDBJ databases">
        <authorList>
            <person name="Kreplak J."/>
        </authorList>
    </citation>
    <scope>NUCLEOTIDE SEQUENCE [LARGE SCALE GENOMIC DNA]</scope>
</reference>
<keyword evidence="2" id="KW-1185">Reference proteome</keyword>
<dbReference type="EMBL" id="OX451739">
    <property type="protein sequence ID" value="CAI8608414.1"/>
    <property type="molecule type" value="Genomic_DNA"/>
</dbReference>